<organism evidence="5 6">
    <name type="scientific">Magnetospirillum sulfuroxidans</name>
    <dbReference type="NCBI Taxonomy" id="611300"/>
    <lineage>
        <taxon>Bacteria</taxon>
        <taxon>Pseudomonadati</taxon>
        <taxon>Pseudomonadota</taxon>
        <taxon>Alphaproteobacteria</taxon>
        <taxon>Rhodospirillales</taxon>
        <taxon>Rhodospirillaceae</taxon>
        <taxon>Magnetospirillum</taxon>
    </lineage>
</organism>
<comment type="caution">
    <text evidence="5">The sequence shown here is derived from an EMBL/GenBank/DDBJ whole genome shotgun (WGS) entry which is preliminary data.</text>
</comment>
<evidence type="ECO:0000259" key="4">
    <source>
        <dbReference type="PROSITE" id="PS50043"/>
    </source>
</evidence>
<keyword evidence="1" id="KW-0805">Transcription regulation</keyword>
<dbReference type="InterPro" id="IPR036693">
    <property type="entry name" value="TF_LuxR_autoind-bd_dom_sf"/>
</dbReference>
<evidence type="ECO:0000313" key="5">
    <source>
        <dbReference type="EMBL" id="MBR9970353.1"/>
    </source>
</evidence>
<dbReference type="InterPro" id="IPR005143">
    <property type="entry name" value="TF_LuxR_autoind-bd_dom"/>
</dbReference>
<dbReference type="SMART" id="SM00421">
    <property type="entry name" value="HTH_LUXR"/>
    <property type="match status" value="1"/>
</dbReference>
<name>A0ABS5I9I0_9PROT</name>
<dbReference type="Gene3D" id="3.30.450.80">
    <property type="entry name" value="Transcription factor LuxR-like, autoinducer-binding domain"/>
    <property type="match status" value="1"/>
</dbReference>
<keyword evidence="3" id="KW-0804">Transcription</keyword>
<dbReference type="PANTHER" id="PTHR44688:SF25">
    <property type="entry name" value="HTH LUXR-TYPE DOMAIN-CONTAINING PROTEIN"/>
    <property type="match status" value="1"/>
</dbReference>
<protein>
    <submittedName>
        <fullName evidence="5">LuxR family transcriptional regulator</fullName>
    </submittedName>
</protein>
<dbReference type="InterPro" id="IPR036388">
    <property type="entry name" value="WH-like_DNA-bd_sf"/>
</dbReference>
<dbReference type="Proteomes" id="UP000680714">
    <property type="component" value="Unassembled WGS sequence"/>
</dbReference>
<gene>
    <name evidence="5" type="ORF">KEC16_01330</name>
</gene>
<dbReference type="Pfam" id="PF03472">
    <property type="entry name" value="Autoind_bind"/>
    <property type="match status" value="1"/>
</dbReference>
<dbReference type="RefSeq" id="WP_211545854.1">
    <property type="nucleotide sequence ID" value="NZ_JAGTUF010000001.1"/>
</dbReference>
<evidence type="ECO:0000256" key="1">
    <source>
        <dbReference type="ARBA" id="ARBA00023015"/>
    </source>
</evidence>
<dbReference type="CDD" id="cd06170">
    <property type="entry name" value="LuxR_C_like"/>
    <property type="match status" value="1"/>
</dbReference>
<dbReference type="SUPFAM" id="SSF75516">
    <property type="entry name" value="Pheromone-binding domain of LuxR-like quorum-sensing transcription factors"/>
    <property type="match status" value="1"/>
</dbReference>
<reference evidence="5 6" key="1">
    <citation type="submission" date="2021-04" db="EMBL/GenBank/DDBJ databases">
        <title>Magnetospirillum sulfuroxidans sp. nov., a facultative chemolithoautotrophic sulfur-oxidizing alphaproteobacterium isolated from freshwater sediment and proposals for Paramagetospirillum gen. nov., and Magnetospirillaceae fam. nov.</title>
        <authorList>
            <person name="Koziaeva V."/>
            <person name="Geelhoed J.S."/>
            <person name="Sorokin D.Y."/>
            <person name="Grouzdev D.S."/>
        </authorList>
    </citation>
    <scope>NUCLEOTIDE SEQUENCE [LARGE SCALE GENOMIC DNA]</scope>
    <source>
        <strain evidence="5 6">J10</strain>
    </source>
</reference>
<evidence type="ECO:0000256" key="3">
    <source>
        <dbReference type="ARBA" id="ARBA00023163"/>
    </source>
</evidence>
<evidence type="ECO:0000256" key="2">
    <source>
        <dbReference type="ARBA" id="ARBA00023125"/>
    </source>
</evidence>
<dbReference type="InterPro" id="IPR000792">
    <property type="entry name" value="Tscrpt_reg_LuxR_C"/>
</dbReference>
<dbReference type="SUPFAM" id="SSF46894">
    <property type="entry name" value="C-terminal effector domain of the bipartite response regulators"/>
    <property type="match status" value="1"/>
</dbReference>
<dbReference type="Pfam" id="PF00196">
    <property type="entry name" value="GerE"/>
    <property type="match status" value="1"/>
</dbReference>
<sequence length="237" mass="26896">MDSWITEMTEELLWVEDIPAAQASLRQLAKQADVDFFAYGNSRPGLEDPYWDSTYPAQWMNHYFLNRYQFIDPVVLEAQRSHLPFAWRFLLNRPQGMTPEQQLLFAEAAEYGIRDGFTIPFHSESGCIAAMSFAFRSRAEMEHFAGMQPRLKLLALYYHTAIERLLEVAVPESELSAMERQCLSFLADGRSLWEISGLLHRPESDVTSSLRSARDKLGAATTAQAVNKAISQGLIAP</sequence>
<dbReference type="EMBL" id="JAGTUF010000001">
    <property type="protein sequence ID" value="MBR9970353.1"/>
    <property type="molecule type" value="Genomic_DNA"/>
</dbReference>
<feature type="domain" description="HTH luxR-type" evidence="4">
    <location>
        <begin position="168"/>
        <end position="233"/>
    </location>
</feature>
<accession>A0ABS5I9I0</accession>
<dbReference type="PROSITE" id="PS50043">
    <property type="entry name" value="HTH_LUXR_2"/>
    <property type="match status" value="1"/>
</dbReference>
<dbReference type="InterPro" id="IPR016032">
    <property type="entry name" value="Sig_transdc_resp-reg_C-effctor"/>
</dbReference>
<keyword evidence="6" id="KW-1185">Reference proteome</keyword>
<keyword evidence="2" id="KW-0238">DNA-binding</keyword>
<evidence type="ECO:0000313" key="6">
    <source>
        <dbReference type="Proteomes" id="UP000680714"/>
    </source>
</evidence>
<dbReference type="Gene3D" id="1.10.10.10">
    <property type="entry name" value="Winged helix-like DNA-binding domain superfamily/Winged helix DNA-binding domain"/>
    <property type="match status" value="1"/>
</dbReference>
<proteinExistence type="predicted"/>
<dbReference type="PANTHER" id="PTHR44688">
    <property type="entry name" value="DNA-BINDING TRANSCRIPTIONAL ACTIVATOR DEVR_DOSR"/>
    <property type="match status" value="1"/>
</dbReference>